<feature type="domain" description="Soluble ligand binding" evidence="16">
    <location>
        <begin position="873"/>
        <end position="917"/>
    </location>
</feature>
<evidence type="ECO:0000259" key="15">
    <source>
        <dbReference type="Pfam" id="PF02563"/>
    </source>
</evidence>
<feature type="domain" description="Polysaccharide export protein N-terminal" evidence="15">
    <location>
        <begin position="21"/>
        <end position="82"/>
    </location>
</feature>
<keyword evidence="14" id="KW-0449">Lipoprotein</keyword>
<keyword evidence="9" id="KW-0406">Ion transport</keyword>
<dbReference type="PANTHER" id="PTHR33619">
    <property type="entry name" value="POLYSACCHARIDE EXPORT PROTEIN GFCE-RELATED"/>
    <property type="match status" value="1"/>
</dbReference>
<keyword evidence="4" id="KW-1134">Transmembrane beta strand</keyword>
<accession>A0A2T3JLR5</accession>
<dbReference type="PANTHER" id="PTHR33619:SF3">
    <property type="entry name" value="POLYSACCHARIDE EXPORT PROTEIN GFCE-RELATED"/>
    <property type="match status" value="1"/>
</dbReference>
<keyword evidence="11" id="KW-0472">Membrane</keyword>
<dbReference type="OrthoDB" id="9808948at2"/>
<feature type="domain" description="Soluble ligand binding" evidence="16">
    <location>
        <begin position="382"/>
        <end position="423"/>
    </location>
</feature>
<evidence type="ECO:0000256" key="11">
    <source>
        <dbReference type="ARBA" id="ARBA00023136"/>
    </source>
</evidence>
<keyword evidence="12" id="KW-0564">Palmitate</keyword>
<dbReference type="Pfam" id="PF02563">
    <property type="entry name" value="Poly_export"/>
    <property type="match status" value="1"/>
</dbReference>
<dbReference type="InterPro" id="IPR054765">
    <property type="entry name" value="SLBB_dom"/>
</dbReference>
<keyword evidence="5" id="KW-0762">Sugar transport</keyword>
<dbReference type="Pfam" id="PF22461">
    <property type="entry name" value="SLBB_2"/>
    <property type="match status" value="2"/>
</dbReference>
<evidence type="ECO:0000259" key="16">
    <source>
        <dbReference type="Pfam" id="PF10531"/>
    </source>
</evidence>
<dbReference type="GO" id="GO:0046930">
    <property type="term" value="C:pore complex"/>
    <property type="evidence" value="ECO:0007669"/>
    <property type="project" value="UniProtKB-KW"/>
</dbReference>
<gene>
    <name evidence="18" type="ORF">C9J12_07535</name>
</gene>
<dbReference type="EMBL" id="PYMJ01000005">
    <property type="protein sequence ID" value="PSU49959.1"/>
    <property type="molecule type" value="Genomic_DNA"/>
</dbReference>
<comment type="similarity">
    <text evidence="2">Belongs to the BexD/CtrA/VexA family.</text>
</comment>
<evidence type="ECO:0000256" key="13">
    <source>
        <dbReference type="ARBA" id="ARBA00023237"/>
    </source>
</evidence>
<keyword evidence="6" id="KW-0812">Transmembrane</keyword>
<dbReference type="InterPro" id="IPR049712">
    <property type="entry name" value="Poly_export"/>
</dbReference>
<name>A0A2T3JLR5_9GAMM</name>
<dbReference type="GO" id="GO:0015288">
    <property type="term" value="F:porin activity"/>
    <property type="evidence" value="ECO:0007669"/>
    <property type="project" value="UniProtKB-KW"/>
</dbReference>
<evidence type="ECO:0000256" key="4">
    <source>
        <dbReference type="ARBA" id="ARBA00022452"/>
    </source>
</evidence>
<dbReference type="GO" id="GO:0009279">
    <property type="term" value="C:cell outer membrane"/>
    <property type="evidence" value="ECO:0007669"/>
    <property type="project" value="UniProtKB-SubCell"/>
</dbReference>
<dbReference type="Gene3D" id="3.30.1950.10">
    <property type="entry name" value="wza like domain"/>
    <property type="match status" value="1"/>
</dbReference>
<keyword evidence="19" id="KW-1185">Reference proteome</keyword>
<feature type="domain" description="SLBB" evidence="17">
    <location>
        <begin position="478"/>
        <end position="561"/>
    </location>
</feature>
<dbReference type="Proteomes" id="UP000240987">
    <property type="component" value="Unassembled WGS sequence"/>
</dbReference>
<evidence type="ECO:0000313" key="19">
    <source>
        <dbReference type="Proteomes" id="UP000240987"/>
    </source>
</evidence>
<dbReference type="Pfam" id="PF10531">
    <property type="entry name" value="SLBB"/>
    <property type="match status" value="5"/>
</dbReference>
<dbReference type="Gene3D" id="3.10.560.10">
    <property type="entry name" value="Outer membrane lipoprotein wza domain like"/>
    <property type="match status" value="9"/>
</dbReference>
<evidence type="ECO:0000256" key="2">
    <source>
        <dbReference type="ARBA" id="ARBA00009450"/>
    </source>
</evidence>
<comment type="caution">
    <text evidence="18">The sequence shown here is derived from an EMBL/GenBank/DDBJ whole genome shotgun (WGS) entry which is preliminary data.</text>
</comment>
<dbReference type="InterPro" id="IPR003715">
    <property type="entry name" value="Poly_export_N"/>
</dbReference>
<feature type="domain" description="Soluble ligand binding" evidence="16">
    <location>
        <begin position="97"/>
        <end position="140"/>
    </location>
</feature>
<evidence type="ECO:0000256" key="12">
    <source>
        <dbReference type="ARBA" id="ARBA00023139"/>
    </source>
</evidence>
<keyword evidence="8" id="KW-0625">Polysaccharide transport</keyword>
<evidence type="ECO:0000256" key="5">
    <source>
        <dbReference type="ARBA" id="ARBA00022597"/>
    </source>
</evidence>
<dbReference type="RefSeq" id="WP_107242139.1">
    <property type="nucleotide sequence ID" value="NZ_PYMJ01000005.1"/>
</dbReference>
<keyword evidence="13" id="KW-0998">Cell outer membrane</keyword>
<reference evidence="18 19" key="1">
    <citation type="submission" date="2018-01" db="EMBL/GenBank/DDBJ databases">
        <title>Whole genome sequencing of Histamine producing bacteria.</title>
        <authorList>
            <person name="Butler K."/>
        </authorList>
    </citation>
    <scope>NUCLEOTIDE SEQUENCE [LARGE SCALE GENOMIC DNA]</scope>
    <source>
        <strain evidence="18 19">JCM 12947</strain>
    </source>
</reference>
<keyword evidence="7" id="KW-0732">Signal</keyword>
<feature type="domain" description="SLBB" evidence="17">
    <location>
        <begin position="673"/>
        <end position="725"/>
    </location>
</feature>
<keyword evidence="3" id="KW-0813">Transport</keyword>
<dbReference type="AlphaFoldDB" id="A0A2T3JLR5"/>
<evidence type="ECO:0000256" key="1">
    <source>
        <dbReference type="ARBA" id="ARBA00004571"/>
    </source>
</evidence>
<evidence type="ECO:0000256" key="8">
    <source>
        <dbReference type="ARBA" id="ARBA00023047"/>
    </source>
</evidence>
<dbReference type="GO" id="GO:0006811">
    <property type="term" value="P:monoatomic ion transport"/>
    <property type="evidence" value="ECO:0007669"/>
    <property type="project" value="UniProtKB-KW"/>
</dbReference>
<dbReference type="GO" id="GO:0015159">
    <property type="term" value="F:polysaccharide transmembrane transporter activity"/>
    <property type="evidence" value="ECO:0007669"/>
    <property type="project" value="InterPro"/>
</dbReference>
<evidence type="ECO:0000259" key="17">
    <source>
        <dbReference type="Pfam" id="PF22461"/>
    </source>
</evidence>
<sequence>MRRMLLLLLLIMPFSYVWGDTLTPGDRVFLQLPGEEAFDDPYTINDQGQLRLPEVGLVNVAGLTVIDAEQRVRQKLASIYRNLDEFKLTIMEQLIRIKVLGYVEKPGTVSLKPGSNVQMALSAAGGARPGAQLDKFKLLRNSNTKIFNYKAYLDSGDQTLLPSLKGGDTIFIPASPLLGNIEMNFDDMSIHERGDADEAQGITIFGELRNPGTFSFKPNMTVVDALMRANGVTRYADVTKIRVITDGMSYRFNLSTYLETGDTSNLPPIKPGTTIFAPIEAPEKTSTDDTQGVTIFGELHKPGTFSFKPNMNVVDALMRAEGVTRYADVTKIRVITDNVPSQFDLKVYLDTGKTDNMPEVKPGTTIFVPIEVKDINTTSRTIYVMGEVKAAGPYETSPGTSFIDVLANAGGPTRFADTTNIKILSNTKAPIAINLVEYAQNPAQYTLPTMSPGDVIFIPEKVDLNEKSWLKVTNDRAIKIMGAVYKPGRYEWHDSMTFMDLLAHSGGPKQQANLSNIRIIKESTAENKGHEVQFFDLQAFTKQGSPTNLLPNLNASDTVIVDELPHDPTDNKAGWVRQAAKDSIYIFGEVGAPGRYAFNQELGFLDILSAADGPNSEADIQEILISHRNGKTSRVTRFDLARYFETGNEKVLPKVNAGDVIYVPKTESVADTKAVKVIGAVNTPGRYKWNNQMSFLDLLAMAGGPKQEANISNIRIIKESRVGKENVIYFDLESFINEGGSFAGLPRLESGDTIVIDELPHDPSDNKASWIRQSSDDSIYVFGQVGVPGRYAFNRELGFLDILSAADGPNGEADLRQIRISHRDGNKTKVTQLNLSLYFETGDESLIPKVVPGDVIYVPRRQGDWLDKPAERVVRLMGAVNKPGRYSFNTQMNILDLLAEAGGPTDKAYIDRIMIVNTSCCGDKSQTFSLRDYVNDPSRSPLPLLRPGDTVYVPDQDDSVTEQFRQGIRDALGIITLIVLGAAL</sequence>
<evidence type="ECO:0000256" key="6">
    <source>
        <dbReference type="ARBA" id="ARBA00022692"/>
    </source>
</evidence>
<evidence type="ECO:0000256" key="14">
    <source>
        <dbReference type="ARBA" id="ARBA00023288"/>
    </source>
</evidence>
<evidence type="ECO:0000313" key="18">
    <source>
        <dbReference type="EMBL" id="PSU49959.1"/>
    </source>
</evidence>
<evidence type="ECO:0000256" key="3">
    <source>
        <dbReference type="ARBA" id="ARBA00022448"/>
    </source>
</evidence>
<comment type="subcellular location">
    <subcellularLocation>
        <location evidence="1">Cell outer membrane</location>
        <topology evidence="1">Multi-pass membrane protein</topology>
    </subcellularLocation>
</comment>
<feature type="domain" description="Soluble ligand binding" evidence="16">
    <location>
        <begin position="293"/>
        <end position="335"/>
    </location>
</feature>
<keyword evidence="10" id="KW-0626">Porin</keyword>
<feature type="domain" description="Soluble ligand binding" evidence="16">
    <location>
        <begin position="202"/>
        <end position="252"/>
    </location>
</feature>
<proteinExistence type="inferred from homology"/>
<evidence type="ECO:0000256" key="10">
    <source>
        <dbReference type="ARBA" id="ARBA00023114"/>
    </source>
</evidence>
<organism evidence="18 19">
    <name type="scientific">Photobacterium frigidiphilum</name>
    <dbReference type="NCBI Taxonomy" id="264736"/>
    <lineage>
        <taxon>Bacteria</taxon>
        <taxon>Pseudomonadati</taxon>
        <taxon>Pseudomonadota</taxon>
        <taxon>Gammaproteobacteria</taxon>
        <taxon>Vibrionales</taxon>
        <taxon>Vibrionaceae</taxon>
        <taxon>Photobacterium</taxon>
    </lineage>
</organism>
<protein>
    <submittedName>
        <fullName evidence="18">Sugar ABC transporter substrate-binding protein</fullName>
    </submittedName>
</protein>
<dbReference type="InterPro" id="IPR019554">
    <property type="entry name" value="Soluble_ligand-bd"/>
</dbReference>
<evidence type="ECO:0000256" key="9">
    <source>
        <dbReference type="ARBA" id="ARBA00023065"/>
    </source>
</evidence>
<evidence type="ECO:0000256" key="7">
    <source>
        <dbReference type="ARBA" id="ARBA00022729"/>
    </source>
</evidence>